<feature type="domain" description="Disease resistance R13L4/SHOC-2-like LRR" evidence="3">
    <location>
        <begin position="30"/>
        <end position="253"/>
    </location>
</feature>
<reference evidence="5" key="1">
    <citation type="journal article" date="2019" name="Gigascience">
        <title>De novo genome assembly of the endangered Acer yangbiense, a plant species with extremely small populations endemic to Yunnan Province, China.</title>
        <authorList>
            <person name="Yang J."/>
            <person name="Wariss H.M."/>
            <person name="Tao L."/>
            <person name="Zhang R."/>
            <person name="Yun Q."/>
            <person name="Hollingsworth P."/>
            <person name="Dao Z."/>
            <person name="Luo G."/>
            <person name="Guo H."/>
            <person name="Ma Y."/>
            <person name="Sun W."/>
        </authorList>
    </citation>
    <scope>NUCLEOTIDE SEQUENCE [LARGE SCALE GENOMIC DNA]</scope>
    <source>
        <strain evidence="5">cv. br00</strain>
    </source>
</reference>
<proteinExistence type="predicted"/>
<evidence type="ECO:0000313" key="5">
    <source>
        <dbReference type="Proteomes" id="UP000326939"/>
    </source>
</evidence>
<dbReference type="InterPro" id="IPR001353">
    <property type="entry name" value="Proteasome_sua/b"/>
</dbReference>
<keyword evidence="5" id="KW-1185">Reference proteome</keyword>
<organism evidence="4 5">
    <name type="scientific">Salix brachista</name>
    <dbReference type="NCBI Taxonomy" id="2182728"/>
    <lineage>
        <taxon>Eukaryota</taxon>
        <taxon>Viridiplantae</taxon>
        <taxon>Streptophyta</taxon>
        <taxon>Embryophyta</taxon>
        <taxon>Tracheophyta</taxon>
        <taxon>Spermatophyta</taxon>
        <taxon>Magnoliopsida</taxon>
        <taxon>eudicotyledons</taxon>
        <taxon>Gunneridae</taxon>
        <taxon>Pentapetalae</taxon>
        <taxon>rosids</taxon>
        <taxon>fabids</taxon>
        <taxon>Malpighiales</taxon>
        <taxon>Salicaceae</taxon>
        <taxon>Saliceae</taxon>
        <taxon>Salix</taxon>
    </lineage>
</organism>
<dbReference type="GO" id="GO:0005839">
    <property type="term" value="C:proteasome core complex"/>
    <property type="evidence" value="ECO:0007669"/>
    <property type="project" value="InterPro"/>
</dbReference>
<dbReference type="SUPFAM" id="SSF52058">
    <property type="entry name" value="L domain-like"/>
    <property type="match status" value="2"/>
</dbReference>
<accession>A0A5N5KIL2</accession>
<keyword evidence="2" id="KW-0472">Membrane</keyword>
<evidence type="ECO:0000256" key="1">
    <source>
        <dbReference type="ARBA" id="ARBA00022737"/>
    </source>
</evidence>
<dbReference type="Pfam" id="PF00227">
    <property type="entry name" value="Proteasome"/>
    <property type="match status" value="1"/>
</dbReference>
<gene>
    <name evidence="4" type="ORF">DKX38_020189</name>
</gene>
<dbReference type="InterPro" id="IPR029055">
    <property type="entry name" value="Ntn_hydrolases_N"/>
</dbReference>
<evidence type="ECO:0000313" key="4">
    <source>
        <dbReference type="EMBL" id="KAB5530108.1"/>
    </source>
</evidence>
<dbReference type="InterPro" id="IPR055414">
    <property type="entry name" value="LRR_R13L4/SHOC2-like"/>
</dbReference>
<dbReference type="AlphaFoldDB" id="A0A5N5KIL2"/>
<dbReference type="PANTHER" id="PTHR47186:SF30">
    <property type="entry name" value="EF-HAND DOMAIN-CONTAINING PROTEIN"/>
    <property type="match status" value="1"/>
</dbReference>
<sequence>MKETADLRVFLAAVFLLHCFMVSLFYQIPKDIGKLIHLRHLNLQYCQNLVSLPETMCDLCNLQSLNISGCYSLKELPRVTVKLIKLRHLCIHRSGVAFMPKEIERLTCLQQLDCFIVCGGGENESKTSNLRELKNLDHIGGSLIIENLQGGGIEDAAEAQIKNKKRLLCLDLYFNHNHEDDNLIEVLQPPSDLERLSIYLYGGIVLPNWIMALIRLQELKLGAFTCGFENLEVLPPLGRLPNLESLDLNSVGVRRLDAGFVGIEEVEDANINEGEIATVTPFLKLKRLEISYLQEVEEWVGIDLKLIDCANLEVLPWLGRLPNLESLELEGLQDAGFLGIEEVENANVTEGEITRVTAFPKLKSLGIWNLFKLEEWDGIERRVGEKDAITTSIFIMPQLRVLMIYKCPLLRALPNYVLAAPLQLLDITECPNIILEGFIQCCIKLRMLLYKWIEIICKLFGMCPDFRVLVQKSRKQAEQYHRLYKEPIPVTQFMRETDVVMQEFTQSRSKFQFPEFITLSLILISQQLSSYVPASVDPSGSYFSWKASAMGENVSNAKTFIEKRYTDDMELDDAIHNAILILKEGFEGQISGENIETGKIGGESNSGMLFLDPFP</sequence>
<evidence type="ECO:0000256" key="2">
    <source>
        <dbReference type="SAM" id="Phobius"/>
    </source>
</evidence>
<dbReference type="Pfam" id="PF23598">
    <property type="entry name" value="LRR_14"/>
    <property type="match status" value="1"/>
</dbReference>
<dbReference type="Proteomes" id="UP000326939">
    <property type="component" value="Chromosome 13"/>
</dbReference>
<dbReference type="Gene3D" id="3.60.20.10">
    <property type="entry name" value="Glutamine Phosphoribosylpyrophosphate, subunit 1, domain 1"/>
    <property type="match status" value="1"/>
</dbReference>
<feature type="transmembrane region" description="Helical" evidence="2">
    <location>
        <begin position="7"/>
        <end position="26"/>
    </location>
</feature>
<dbReference type="EMBL" id="VDCV01000013">
    <property type="protein sequence ID" value="KAB5530108.1"/>
    <property type="molecule type" value="Genomic_DNA"/>
</dbReference>
<dbReference type="SUPFAM" id="SSF56235">
    <property type="entry name" value="N-terminal nucleophile aminohydrolases (Ntn hydrolases)"/>
    <property type="match status" value="1"/>
</dbReference>
<evidence type="ECO:0000259" key="3">
    <source>
        <dbReference type="Pfam" id="PF23598"/>
    </source>
</evidence>
<keyword evidence="2" id="KW-0812">Transmembrane</keyword>
<dbReference type="Gene3D" id="3.80.10.10">
    <property type="entry name" value="Ribonuclease Inhibitor"/>
    <property type="match status" value="1"/>
</dbReference>
<name>A0A5N5KIL2_9ROSI</name>
<protein>
    <recommendedName>
        <fullName evidence="3">Disease resistance R13L4/SHOC-2-like LRR domain-containing protein</fullName>
    </recommendedName>
</protein>
<keyword evidence="2" id="KW-1133">Transmembrane helix</keyword>
<dbReference type="InterPro" id="IPR032675">
    <property type="entry name" value="LRR_dom_sf"/>
</dbReference>
<comment type="caution">
    <text evidence="4">The sequence shown here is derived from an EMBL/GenBank/DDBJ whole genome shotgun (WGS) entry which is preliminary data.</text>
</comment>
<keyword evidence="1" id="KW-0677">Repeat</keyword>
<dbReference type="GO" id="GO:0051603">
    <property type="term" value="P:proteolysis involved in protein catabolic process"/>
    <property type="evidence" value="ECO:0007669"/>
    <property type="project" value="InterPro"/>
</dbReference>
<dbReference type="PANTHER" id="PTHR47186">
    <property type="entry name" value="LEUCINE-RICH REPEAT-CONTAINING PROTEIN 57"/>
    <property type="match status" value="1"/>
</dbReference>